<accession>A0A0W4ZSX8</accession>
<dbReference type="EMBL" id="LFVZ01000001">
    <property type="protein sequence ID" value="KTW31482.1"/>
    <property type="molecule type" value="Genomic_DNA"/>
</dbReference>
<dbReference type="GO" id="GO:0042274">
    <property type="term" value="P:ribosomal small subunit biogenesis"/>
    <property type="evidence" value="ECO:0007669"/>
    <property type="project" value="TreeGrafter"/>
</dbReference>
<name>A0A0W4ZSX8_PNEC8</name>
<evidence type="ECO:0000313" key="6">
    <source>
        <dbReference type="Proteomes" id="UP000054454"/>
    </source>
</evidence>
<reference evidence="6" key="1">
    <citation type="journal article" date="2016" name="Nat. Commun.">
        <title>Genome analysis of three Pneumocystis species reveals adaptation mechanisms to life exclusively in mammalian hosts.</title>
        <authorList>
            <person name="Ma L."/>
            <person name="Chen Z."/>
            <person name="Huang D.W."/>
            <person name="Kutty G."/>
            <person name="Ishihara M."/>
            <person name="Wang H."/>
            <person name="Abouelleil A."/>
            <person name="Bishop L."/>
            <person name="Davey E."/>
            <person name="Deng R."/>
            <person name="Deng X."/>
            <person name="Fan L."/>
            <person name="Fantoni G."/>
            <person name="Fitzgerald M."/>
            <person name="Gogineni E."/>
            <person name="Goldberg J.M."/>
            <person name="Handley G."/>
            <person name="Hu X."/>
            <person name="Huber C."/>
            <person name="Jiao X."/>
            <person name="Jones K."/>
            <person name="Levin J.Z."/>
            <person name="Liu Y."/>
            <person name="Macdonald P."/>
            <person name="Melnikov A."/>
            <person name="Raley C."/>
            <person name="Sassi M."/>
            <person name="Sherman B.T."/>
            <person name="Song X."/>
            <person name="Sykes S."/>
            <person name="Tran B."/>
            <person name="Walsh L."/>
            <person name="Xia Y."/>
            <person name="Yang J."/>
            <person name="Young S."/>
            <person name="Zeng Q."/>
            <person name="Zheng X."/>
            <person name="Stephens R."/>
            <person name="Nusbaum C."/>
            <person name="Birren B.W."/>
            <person name="Azadi P."/>
            <person name="Lempicki R.A."/>
            <person name="Cuomo C.A."/>
            <person name="Kovacs J.A."/>
        </authorList>
    </citation>
    <scope>NUCLEOTIDE SEQUENCE [LARGE SCALE GENOMIC DNA]</scope>
    <source>
        <strain evidence="6">B80</strain>
    </source>
</reference>
<dbReference type="GeneID" id="28934947"/>
<dbReference type="GO" id="GO:0022627">
    <property type="term" value="C:cytosolic small ribosomal subunit"/>
    <property type="evidence" value="ECO:0007669"/>
    <property type="project" value="TreeGrafter"/>
</dbReference>
<dbReference type="GO" id="GO:0003735">
    <property type="term" value="F:structural constituent of ribosome"/>
    <property type="evidence" value="ECO:0007669"/>
    <property type="project" value="InterPro"/>
</dbReference>
<sequence length="191" mass="21976">MSLARKIAKPEGVPITDLERTVAQALFDLETVPDLKRDLRPLQINTVQEIDVGRGKKAIIIYVSVSLLKMYHKIQPRLVRELEKKFSDRHVVFIGQRRIIPKPGRRCHQKQKRPRSRTLTSVHEKILEDLVFPAEIVGKRTRVCVDGKRILKVSLDNKDVASIDYKLDTLQNIYSKLTSRQAVFTIQETGL</sequence>
<keyword evidence="2 4" id="KW-0689">Ribosomal protein</keyword>
<evidence type="ECO:0000256" key="2">
    <source>
        <dbReference type="ARBA" id="ARBA00022980"/>
    </source>
</evidence>
<dbReference type="Proteomes" id="UP000054454">
    <property type="component" value="Unassembled WGS sequence"/>
</dbReference>
<dbReference type="OrthoDB" id="1724687at2759"/>
<proteinExistence type="inferred from homology"/>
<organism evidence="5 6">
    <name type="scientific">Pneumocystis carinii (strain B80)</name>
    <name type="common">Rat pneumocystis pneumonia agent</name>
    <name type="synonym">Pneumocystis carinii f. sp. carinii</name>
    <dbReference type="NCBI Taxonomy" id="1408658"/>
    <lineage>
        <taxon>Eukaryota</taxon>
        <taxon>Fungi</taxon>
        <taxon>Dikarya</taxon>
        <taxon>Ascomycota</taxon>
        <taxon>Taphrinomycotina</taxon>
        <taxon>Pneumocystomycetes</taxon>
        <taxon>Pneumocystaceae</taxon>
        <taxon>Pneumocystis</taxon>
    </lineage>
</organism>
<protein>
    <recommendedName>
        <fullName evidence="4">40S ribosomal protein S7</fullName>
    </recommendedName>
</protein>
<keyword evidence="3 4" id="KW-0687">Ribonucleoprotein</keyword>
<evidence type="ECO:0000256" key="4">
    <source>
        <dbReference type="RuleBase" id="RU364105"/>
    </source>
</evidence>
<dbReference type="InterPro" id="IPR000554">
    <property type="entry name" value="Ribosomal_eS7"/>
</dbReference>
<dbReference type="GO" id="GO:0030686">
    <property type="term" value="C:90S preribosome"/>
    <property type="evidence" value="ECO:0007669"/>
    <property type="project" value="TreeGrafter"/>
</dbReference>
<evidence type="ECO:0000256" key="3">
    <source>
        <dbReference type="ARBA" id="ARBA00023274"/>
    </source>
</evidence>
<comment type="similarity">
    <text evidence="1 4">Belongs to the eukaryotic ribosomal protein eS7 family.</text>
</comment>
<evidence type="ECO:0000256" key="1">
    <source>
        <dbReference type="ARBA" id="ARBA00007820"/>
    </source>
</evidence>
<evidence type="ECO:0000313" key="5">
    <source>
        <dbReference type="EMBL" id="KTW31482.1"/>
    </source>
</evidence>
<dbReference type="GO" id="GO:0032040">
    <property type="term" value="C:small-subunit processome"/>
    <property type="evidence" value="ECO:0007669"/>
    <property type="project" value="TreeGrafter"/>
</dbReference>
<comment type="caution">
    <text evidence="5">The sequence shown here is derived from an EMBL/GenBank/DDBJ whole genome shotgun (WGS) entry which is preliminary data.</text>
</comment>
<gene>
    <name evidence="5" type="ORF">T552_00125</name>
</gene>
<dbReference type="PANTHER" id="PTHR11278:SF0">
    <property type="entry name" value="SMALL RIBOSOMAL SUBUNIT PROTEIN ES7"/>
    <property type="match status" value="1"/>
</dbReference>
<dbReference type="InterPro" id="IPR047861">
    <property type="entry name" value="Ribosomal_eS7_CS"/>
</dbReference>
<keyword evidence="6" id="KW-1185">Reference proteome</keyword>
<dbReference type="PANTHER" id="PTHR11278">
    <property type="entry name" value="40S RIBOSOMAL PROTEIN S7"/>
    <property type="match status" value="1"/>
</dbReference>
<dbReference type="AlphaFoldDB" id="A0A0W4ZSX8"/>
<dbReference type="VEuPathDB" id="FungiDB:T552_00125"/>
<dbReference type="GO" id="GO:0006364">
    <property type="term" value="P:rRNA processing"/>
    <property type="evidence" value="ECO:0007669"/>
    <property type="project" value="TreeGrafter"/>
</dbReference>
<dbReference type="GO" id="GO:0006412">
    <property type="term" value="P:translation"/>
    <property type="evidence" value="ECO:0007669"/>
    <property type="project" value="InterPro"/>
</dbReference>
<dbReference type="RefSeq" id="XP_018227598.1">
    <property type="nucleotide sequence ID" value="XM_018368745.1"/>
</dbReference>
<dbReference type="Pfam" id="PF01251">
    <property type="entry name" value="Ribosomal_S7e"/>
    <property type="match status" value="1"/>
</dbReference>
<dbReference type="PROSITE" id="PS00948">
    <property type="entry name" value="RIBOSOMAL_S7E"/>
    <property type="match status" value="1"/>
</dbReference>